<dbReference type="RefSeq" id="WP_144202407.1">
    <property type="nucleotide sequence ID" value="NZ_CAJPVH010000032.1"/>
</dbReference>
<dbReference type="Proteomes" id="UP001056132">
    <property type="component" value="Chromosome 1"/>
</dbReference>
<evidence type="ECO:0000313" key="2">
    <source>
        <dbReference type="EMBL" id="TSP09765.1"/>
    </source>
</evidence>
<organism evidence="3 5">
    <name type="scientific">Cupriavidus campinensis</name>
    <dbReference type="NCBI Taxonomy" id="151783"/>
    <lineage>
        <taxon>Bacteria</taxon>
        <taxon>Pseudomonadati</taxon>
        <taxon>Pseudomonadota</taxon>
        <taxon>Betaproteobacteria</taxon>
        <taxon>Burkholderiales</taxon>
        <taxon>Burkholderiaceae</taxon>
        <taxon>Cupriavidus</taxon>
    </lineage>
</organism>
<feature type="region of interest" description="Disordered" evidence="1">
    <location>
        <begin position="69"/>
        <end position="88"/>
    </location>
</feature>
<protein>
    <submittedName>
        <fullName evidence="3">Uncharacterized protein</fullName>
    </submittedName>
</protein>
<dbReference type="EMBL" id="CP097330">
    <property type="protein sequence ID" value="URF03585.1"/>
    <property type="molecule type" value="Genomic_DNA"/>
</dbReference>
<reference evidence="2 4" key="1">
    <citation type="submission" date="2019-05" db="EMBL/GenBank/DDBJ databases">
        <title>Whole genome sequence analysis of Cupriavidus campinensis S14E4C strain.</title>
        <authorList>
            <person name="Abbaszade G."/>
            <person name="Szabo A."/>
            <person name="Toumi M."/>
            <person name="Toth E."/>
        </authorList>
    </citation>
    <scope>NUCLEOTIDE SEQUENCE [LARGE SCALE GENOMIC DNA]</scope>
    <source>
        <strain evidence="2 4">S14E4C</strain>
    </source>
</reference>
<keyword evidence="4" id="KW-1185">Reference proteome</keyword>
<dbReference type="EMBL" id="VCIZ01000021">
    <property type="protein sequence ID" value="TSP09765.1"/>
    <property type="molecule type" value="Genomic_DNA"/>
</dbReference>
<reference evidence="3" key="2">
    <citation type="journal article" date="2022" name="Microbiol. Resour. Announc.">
        <title>Genome Sequence of Cupriavidus campinensis Strain G5, a Member of a Bacterial Consortium Capable of Polyethylene Degradation.</title>
        <authorList>
            <person name="Schneider B."/>
            <person name="Pfeiffer F."/>
            <person name="Dyall-Smith M."/>
            <person name="Kunte H.J."/>
        </authorList>
    </citation>
    <scope>NUCLEOTIDE SEQUENCE</scope>
    <source>
        <strain evidence="3">G5</strain>
    </source>
</reference>
<dbReference type="KEGG" id="ccam:M5D45_13820"/>
<reference evidence="3" key="3">
    <citation type="submission" date="2022-05" db="EMBL/GenBank/DDBJ databases">
        <authorList>
            <person name="Kunte H.-J."/>
        </authorList>
    </citation>
    <scope>NUCLEOTIDE SEQUENCE</scope>
    <source>
        <strain evidence="3">G5</strain>
    </source>
</reference>
<gene>
    <name evidence="2" type="ORF">FGG12_25800</name>
    <name evidence="3" type="ORF">M5D45_13820</name>
</gene>
<feature type="compositionally biased region" description="Basic and acidic residues" evidence="1">
    <location>
        <begin position="78"/>
        <end position="88"/>
    </location>
</feature>
<accession>A0AAE9L242</accession>
<name>A0AAE9L242_9BURK</name>
<dbReference type="AlphaFoldDB" id="A0AAE9L242"/>
<evidence type="ECO:0000313" key="4">
    <source>
        <dbReference type="Proteomes" id="UP000318943"/>
    </source>
</evidence>
<sequence length="141" mass="15826">MSERTEMPQTTYAARPWCTARPAFGRAARLLKGTIPGRFNPATPYAEWGICQLDSMVVCQKNRSHIQARPASQTYKAGPDDSVSREAHDRRRHDVFHLIIRRIAMSCHALHKTWRFPPAASDKDRPGGRAGVMRLATGFPA</sequence>
<evidence type="ECO:0000313" key="3">
    <source>
        <dbReference type="EMBL" id="URF03585.1"/>
    </source>
</evidence>
<dbReference type="Proteomes" id="UP000318943">
    <property type="component" value="Unassembled WGS sequence"/>
</dbReference>
<evidence type="ECO:0000313" key="5">
    <source>
        <dbReference type="Proteomes" id="UP001056132"/>
    </source>
</evidence>
<evidence type="ECO:0000256" key="1">
    <source>
        <dbReference type="SAM" id="MobiDB-lite"/>
    </source>
</evidence>
<proteinExistence type="predicted"/>